<comment type="caution">
    <text evidence="1">The sequence shown here is derived from an EMBL/GenBank/DDBJ whole genome shotgun (WGS) entry which is preliminary data.</text>
</comment>
<organism evidence="1 2">
    <name type="scientific">Cymbomonas tetramitiformis</name>
    <dbReference type="NCBI Taxonomy" id="36881"/>
    <lineage>
        <taxon>Eukaryota</taxon>
        <taxon>Viridiplantae</taxon>
        <taxon>Chlorophyta</taxon>
        <taxon>Pyramimonadophyceae</taxon>
        <taxon>Pyramimonadales</taxon>
        <taxon>Pyramimonadaceae</taxon>
        <taxon>Cymbomonas</taxon>
    </lineage>
</organism>
<reference evidence="1 2" key="1">
    <citation type="journal article" date="2015" name="Genome Biol. Evol.">
        <title>Comparative Genomics of a Bacterivorous Green Alga Reveals Evolutionary Causalities and Consequences of Phago-Mixotrophic Mode of Nutrition.</title>
        <authorList>
            <person name="Burns J.A."/>
            <person name="Paasch A."/>
            <person name="Narechania A."/>
            <person name="Kim E."/>
        </authorList>
    </citation>
    <scope>NUCLEOTIDE SEQUENCE [LARGE SCALE GENOMIC DNA]</scope>
    <source>
        <strain evidence="1 2">PLY_AMNH</strain>
    </source>
</reference>
<dbReference type="EMBL" id="LGRX02025076">
    <property type="protein sequence ID" value="KAK3252961.1"/>
    <property type="molecule type" value="Genomic_DNA"/>
</dbReference>
<dbReference type="Proteomes" id="UP001190700">
    <property type="component" value="Unassembled WGS sequence"/>
</dbReference>
<evidence type="ECO:0000313" key="1">
    <source>
        <dbReference type="EMBL" id="KAK3252961.1"/>
    </source>
</evidence>
<name>A0AAE0CDA3_9CHLO</name>
<protein>
    <submittedName>
        <fullName evidence="1">Uncharacterized protein</fullName>
    </submittedName>
</protein>
<keyword evidence="2" id="KW-1185">Reference proteome</keyword>
<proteinExistence type="predicted"/>
<gene>
    <name evidence="1" type="ORF">CYMTET_37764</name>
</gene>
<sequence>MKKAALWTRGGLNGYRTGAAKDGGRPPVGFNKAEMRGAAAELDMSAYGFSVHAEGGAGYGTLAARLDDLVSATSVSFDDASFERGVDVHPPPAAAAVTVGVQCETDLDGPAYG</sequence>
<dbReference type="AlphaFoldDB" id="A0AAE0CDA3"/>
<evidence type="ECO:0000313" key="2">
    <source>
        <dbReference type="Proteomes" id="UP001190700"/>
    </source>
</evidence>
<accession>A0AAE0CDA3</accession>